<dbReference type="HAMAP" id="MF_01020">
    <property type="entry name" value="HisE"/>
    <property type="match status" value="1"/>
</dbReference>
<evidence type="ECO:0000313" key="18">
    <source>
        <dbReference type="Proteomes" id="UP001597340"/>
    </source>
</evidence>
<dbReference type="InterPro" id="IPR002496">
    <property type="entry name" value="PRib_AMP_CycHydrolase_dom"/>
</dbReference>
<feature type="region of interest" description="Phosphoribosyl-ATP pyrophosphohydrolase" evidence="15">
    <location>
        <begin position="153"/>
        <end position="246"/>
    </location>
</feature>
<dbReference type="InterPro" id="IPR021130">
    <property type="entry name" value="PRib-ATP_PPHydrolase-like"/>
</dbReference>
<evidence type="ECO:0000256" key="6">
    <source>
        <dbReference type="ARBA" id="ARBA00007731"/>
    </source>
</evidence>
<dbReference type="EMBL" id="JBHTNZ010000022">
    <property type="protein sequence ID" value="MFD1462839.1"/>
    <property type="molecule type" value="Genomic_DNA"/>
</dbReference>
<dbReference type="NCBIfam" id="NF000768">
    <property type="entry name" value="PRK00051.1"/>
    <property type="match status" value="1"/>
</dbReference>
<keyword evidence="8 15" id="KW-0963">Cytoplasm</keyword>
<evidence type="ECO:0000256" key="8">
    <source>
        <dbReference type="ARBA" id="ARBA00022490"/>
    </source>
</evidence>
<evidence type="ECO:0000256" key="14">
    <source>
        <dbReference type="ARBA" id="ARBA00023268"/>
    </source>
</evidence>
<dbReference type="Gene3D" id="1.10.287.1080">
    <property type="entry name" value="MazG-like"/>
    <property type="match status" value="1"/>
</dbReference>
<comment type="caution">
    <text evidence="17">The sequence shown here is derived from an EMBL/GenBank/DDBJ whole genome shotgun (WGS) entry which is preliminary data.</text>
</comment>
<dbReference type="SUPFAM" id="SSF141734">
    <property type="entry name" value="HisI-like"/>
    <property type="match status" value="1"/>
</dbReference>
<keyword evidence="18" id="KW-1185">Reference proteome</keyword>
<dbReference type="EC" id="3.6.1.31" evidence="15"/>
<dbReference type="HAMAP" id="MF_01019">
    <property type="entry name" value="HisIE"/>
    <property type="match status" value="1"/>
</dbReference>
<evidence type="ECO:0000256" key="7">
    <source>
        <dbReference type="ARBA" id="ARBA00008299"/>
    </source>
</evidence>
<dbReference type="InterPro" id="IPR038019">
    <property type="entry name" value="PRib_AMP_CycHydrolase_sf"/>
</dbReference>
<evidence type="ECO:0000256" key="9">
    <source>
        <dbReference type="ARBA" id="ARBA00022605"/>
    </source>
</evidence>
<evidence type="ECO:0000256" key="5">
    <source>
        <dbReference type="ARBA" id="ARBA00005204"/>
    </source>
</evidence>
<evidence type="ECO:0000313" key="17">
    <source>
        <dbReference type="EMBL" id="MFD1462839.1"/>
    </source>
</evidence>
<protein>
    <recommendedName>
        <fullName evidence="15">Histidine biosynthesis bifunctional protein HisIE</fullName>
    </recommendedName>
    <domain>
        <recommendedName>
            <fullName evidence="15">Phosphoribosyl-AMP cyclohydrolase</fullName>
            <shortName evidence="15">PRA-CH</shortName>
            <ecNumber evidence="15">3.5.4.19</ecNumber>
        </recommendedName>
    </domain>
    <domain>
        <recommendedName>
            <fullName evidence="15">Phosphoribosyl-ATP pyrophosphatase</fullName>
            <shortName evidence="15">PRA-PH</shortName>
            <ecNumber evidence="15">3.6.1.31</ecNumber>
        </recommendedName>
    </domain>
</protein>
<keyword evidence="12 15" id="KW-0067">ATP-binding</keyword>
<dbReference type="Proteomes" id="UP001597340">
    <property type="component" value="Unassembled WGS sequence"/>
</dbReference>
<comment type="subcellular location">
    <subcellularLocation>
        <location evidence="3 15">Cytoplasm</location>
    </subcellularLocation>
</comment>
<feature type="region of interest" description="Phosphoribosyl-AMP cyclohydrolase" evidence="15">
    <location>
        <begin position="1"/>
        <end position="152"/>
    </location>
</feature>
<dbReference type="Pfam" id="PF01503">
    <property type="entry name" value="PRA-PH"/>
    <property type="match status" value="1"/>
</dbReference>
<comment type="pathway">
    <text evidence="5 15">Amino-acid biosynthesis; L-histidine biosynthesis; L-histidine from 5-phospho-alpha-D-ribose 1-diphosphate: step 2/9.</text>
</comment>
<dbReference type="InterPro" id="IPR023019">
    <property type="entry name" value="His_synth_HisIE"/>
</dbReference>
<evidence type="ECO:0000259" key="16">
    <source>
        <dbReference type="Pfam" id="PF01502"/>
    </source>
</evidence>
<dbReference type="EC" id="3.5.4.19" evidence="15"/>
<keyword evidence="14 15" id="KW-0511">Multifunctional enzyme</keyword>
<keyword evidence="9 15" id="KW-0028">Amino-acid biosynthesis</keyword>
<evidence type="ECO:0000256" key="13">
    <source>
        <dbReference type="ARBA" id="ARBA00023102"/>
    </source>
</evidence>
<dbReference type="GO" id="GO:0004635">
    <property type="term" value="F:phosphoribosyl-AMP cyclohydrolase activity"/>
    <property type="evidence" value="ECO:0007669"/>
    <property type="project" value="UniProtKB-EC"/>
</dbReference>
<evidence type="ECO:0000256" key="1">
    <source>
        <dbReference type="ARBA" id="ARBA00000024"/>
    </source>
</evidence>
<dbReference type="NCBIfam" id="TIGR03188">
    <property type="entry name" value="histidine_hisI"/>
    <property type="match status" value="1"/>
</dbReference>
<comment type="similarity">
    <text evidence="6 15">In the C-terminal section; belongs to the PRA-PH family.</text>
</comment>
<comment type="similarity">
    <text evidence="7 15">In the N-terminal section; belongs to the PRA-CH family.</text>
</comment>
<dbReference type="PANTHER" id="PTHR42945:SF9">
    <property type="entry name" value="HISTIDINE BIOSYNTHESIS BIFUNCTIONAL PROTEIN HISIE"/>
    <property type="match status" value="1"/>
</dbReference>
<dbReference type="InterPro" id="IPR026660">
    <property type="entry name" value="PRA-CH"/>
</dbReference>
<evidence type="ECO:0000256" key="15">
    <source>
        <dbReference type="HAMAP-Rule" id="MF_01019"/>
    </source>
</evidence>
<dbReference type="CDD" id="cd11534">
    <property type="entry name" value="NTP-PPase_HisIE_like"/>
    <property type="match status" value="1"/>
</dbReference>
<dbReference type="HAMAP" id="MF_01021">
    <property type="entry name" value="HisI"/>
    <property type="match status" value="1"/>
</dbReference>
<dbReference type="GO" id="GO:0004636">
    <property type="term" value="F:phosphoribosyl-ATP diphosphatase activity"/>
    <property type="evidence" value="ECO:0007669"/>
    <property type="project" value="UniProtKB-EC"/>
</dbReference>
<feature type="domain" description="Phosphoribosyl-AMP cyclohydrolase" evidence="16">
    <location>
        <begin position="41"/>
        <end position="113"/>
    </location>
</feature>
<keyword evidence="13 15" id="KW-0368">Histidine biosynthesis</keyword>
<reference evidence="18" key="1">
    <citation type="journal article" date="2019" name="Int. J. Syst. Evol. Microbiol.">
        <title>The Global Catalogue of Microorganisms (GCM) 10K type strain sequencing project: providing services to taxonomists for standard genome sequencing and annotation.</title>
        <authorList>
            <consortium name="The Broad Institute Genomics Platform"/>
            <consortium name="The Broad Institute Genome Sequencing Center for Infectious Disease"/>
            <person name="Wu L."/>
            <person name="Ma J."/>
        </authorList>
    </citation>
    <scope>NUCLEOTIDE SEQUENCE [LARGE SCALE GENOMIC DNA]</scope>
    <source>
        <strain evidence="18">CCM 9147</strain>
    </source>
</reference>
<evidence type="ECO:0000256" key="11">
    <source>
        <dbReference type="ARBA" id="ARBA00022801"/>
    </source>
</evidence>
<evidence type="ECO:0000256" key="12">
    <source>
        <dbReference type="ARBA" id="ARBA00022840"/>
    </source>
</evidence>
<keyword evidence="11 15" id="KW-0378">Hydrolase</keyword>
<accession>A0ABW4DG69</accession>
<evidence type="ECO:0000256" key="2">
    <source>
        <dbReference type="ARBA" id="ARBA00001460"/>
    </source>
</evidence>
<evidence type="ECO:0000256" key="3">
    <source>
        <dbReference type="ARBA" id="ARBA00004496"/>
    </source>
</evidence>
<proteinExistence type="inferred from homology"/>
<comment type="catalytic activity">
    <reaction evidence="1 15">
        <text>1-(5-phospho-beta-D-ribosyl)-5'-AMP + H2O = 1-(5-phospho-beta-D-ribosyl)-5-[(5-phospho-beta-D-ribosylamino)methylideneamino]imidazole-4-carboxamide</text>
        <dbReference type="Rhea" id="RHEA:20049"/>
        <dbReference type="ChEBI" id="CHEBI:15377"/>
        <dbReference type="ChEBI" id="CHEBI:58435"/>
        <dbReference type="ChEBI" id="CHEBI:59457"/>
        <dbReference type="EC" id="3.5.4.19"/>
    </reaction>
</comment>
<sequence length="246" mass="27458">MSNQLNQQQSLEEILDHIRWNEAGLISAIVQDDATLQVLTLAYMNRESLKLSLVSGETWFWSRSRQELWHKGATSGNTQKITSIQQDCDGDALLVRVIPNGPACHTGATSCFNRTISAPETAVVPVAENTAGQAQAADMHGTVNAAANRFEVLAQLEAIIEEREATRPEGAYTTYLFDKGVDKILKKVGEEASETIIAAKNKDNEELRLEVSDLIYHLLVLLQERKLPLDDVLAELNRRHERPRRD</sequence>
<comment type="catalytic activity">
    <reaction evidence="2 15">
        <text>1-(5-phospho-beta-D-ribosyl)-ATP + H2O = 1-(5-phospho-beta-D-ribosyl)-5'-AMP + diphosphate + H(+)</text>
        <dbReference type="Rhea" id="RHEA:22828"/>
        <dbReference type="ChEBI" id="CHEBI:15377"/>
        <dbReference type="ChEBI" id="CHEBI:15378"/>
        <dbReference type="ChEBI" id="CHEBI:33019"/>
        <dbReference type="ChEBI" id="CHEBI:59457"/>
        <dbReference type="ChEBI" id="CHEBI:73183"/>
        <dbReference type="EC" id="3.6.1.31"/>
    </reaction>
</comment>
<dbReference type="InterPro" id="IPR008179">
    <property type="entry name" value="HisE"/>
</dbReference>
<name>A0ABW4DG69_9BACL</name>
<evidence type="ECO:0000256" key="4">
    <source>
        <dbReference type="ARBA" id="ARBA00005169"/>
    </source>
</evidence>
<comment type="pathway">
    <text evidence="4 15">Amino-acid biosynthesis; L-histidine biosynthesis; L-histidine from 5-phospho-alpha-D-ribose 1-diphosphate: step 3/9.</text>
</comment>
<dbReference type="RefSeq" id="WP_229524978.1">
    <property type="nucleotide sequence ID" value="NZ_JAFFQR010000084.1"/>
</dbReference>
<organism evidence="17 18">
    <name type="scientific">Paenibacillus farraposensis</name>
    <dbReference type="NCBI Taxonomy" id="2807095"/>
    <lineage>
        <taxon>Bacteria</taxon>
        <taxon>Bacillati</taxon>
        <taxon>Bacillota</taxon>
        <taxon>Bacilli</taxon>
        <taxon>Bacillales</taxon>
        <taxon>Paenibacillaceae</taxon>
        <taxon>Paenibacillus</taxon>
    </lineage>
</organism>
<dbReference type="SUPFAM" id="SSF101386">
    <property type="entry name" value="all-alpha NTP pyrophosphatases"/>
    <property type="match status" value="1"/>
</dbReference>
<evidence type="ECO:0000256" key="10">
    <source>
        <dbReference type="ARBA" id="ARBA00022741"/>
    </source>
</evidence>
<dbReference type="Gene3D" id="3.10.20.810">
    <property type="entry name" value="Phosphoribosyl-AMP cyclohydrolase"/>
    <property type="match status" value="1"/>
</dbReference>
<keyword evidence="10 15" id="KW-0547">Nucleotide-binding</keyword>
<dbReference type="NCBIfam" id="NF002747">
    <property type="entry name" value="PRK02759.1"/>
    <property type="match status" value="1"/>
</dbReference>
<gene>
    <name evidence="15 17" type="primary">hisIE</name>
    <name evidence="15" type="synonym">hisI</name>
    <name evidence="17" type="ORF">ACFQ5D_15815</name>
</gene>
<dbReference type="PANTHER" id="PTHR42945">
    <property type="entry name" value="HISTIDINE BIOSYNTHESIS BIFUNCTIONAL PROTEIN"/>
    <property type="match status" value="1"/>
</dbReference>
<dbReference type="Pfam" id="PF01502">
    <property type="entry name" value="PRA-CH"/>
    <property type="match status" value="1"/>
</dbReference>